<dbReference type="EMBL" id="JNFQ01000007">
    <property type="protein sequence ID" value="KFG71321.1"/>
    <property type="molecule type" value="Genomic_DNA"/>
</dbReference>
<evidence type="ECO:0000313" key="1">
    <source>
        <dbReference type="EMBL" id="KFG71321.1"/>
    </source>
</evidence>
<accession>A0A086MR03</accession>
<name>A0A086MR03_9ACTN</name>
<dbReference type="HOGENOM" id="CLU_1509787_0_0_11"/>
<keyword evidence="2" id="KW-1185">Reference proteome</keyword>
<gene>
    <name evidence="1" type="ORF">FM21_33965</name>
</gene>
<proteinExistence type="predicted"/>
<organism evidence="1 2">
    <name type="scientific">Streptomyces mutabilis</name>
    <dbReference type="NCBI Taxonomy" id="67332"/>
    <lineage>
        <taxon>Bacteria</taxon>
        <taxon>Bacillati</taxon>
        <taxon>Actinomycetota</taxon>
        <taxon>Actinomycetes</taxon>
        <taxon>Kitasatosporales</taxon>
        <taxon>Streptomycetaceae</taxon>
        <taxon>Streptomyces</taxon>
    </lineage>
</organism>
<reference evidence="1 2" key="1">
    <citation type="submission" date="2014-05" db="EMBL/GenBank/DDBJ databases">
        <title>Complete genome sequence of the Streptomyces mutabilis TRM45540.</title>
        <authorList>
            <person name="Luo X."/>
            <person name="Zhang L."/>
        </authorList>
    </citation>
    <scope>NUCLEOTIDE SEQUENCE [LARGE SCALE GENOMIC DNA]</scope>
    <source>
        <strain evidence="1 2">TRM45540</strain>
    </source>
</reference>
<comment type="caution">
    <text evidence="1">The sequence shown here is derived from an EMBL/GenBank/DDBJ whole genome shotgun (WGS) entry which is preliminary data.</text>
</comment>
<dbReference type="RefSeq" id="WP_043385612.1">
    <property type="nucleotide sequence ID" value="NZ_KN039950.1"/>
</dbReference>
<protein>
    <submittedName>
        <fullName evidence="1">Uncharacterized protein</fullName>
    </submittedName>
</protein>
<sequence length="178" mass="19552">MDGWFFDVATPTASSPRTFAVLLLPGVCTTSGWGWAVRGIDGDRRQYGPLALTRRDAVHGAVSHFVTKEPEALVRAEQGRDGWVLHVRCVCALPRVAEQEFTDFASAAAWLDEDCAARWRFCTSTPKRITWINGAGRRSSGVVRGTYRHHAGWATISILDDFGCYPAAFLRDLAPGAI</sequence>
<evidence type="ECO:0000313" key="2">
    <source>
        <dbReference type="Proteomes" id="UP000029095"/>
    </source>
</evidence>
<dbReference type="AlphaFoldDB" id="A0A086MR03"/>
<dbReference type="Proteomes" id="UP000029095">
    <property type="component" value="Unassembled WGS sequence"/>
</dbReference>